<dbReference type="InterPro" id="IPR030798">
    <property type="entry name" value="Arfaptin_fam"/>
</dbReference>
<evidence type="ECO:0000256" key="13">
    <source>
        <dbReference type="ARBA" id="ARBA00023136"/>
    </source>
</evidence>
<gene>
    <name evidence="28 29" type="primary">pick1</name>
</gene>
<dbReference type="STRING" id="7998.ENSIPUP00000001183"/>
<dbReference type="PROSITE" id="PS50870">
    <property type="entry name" value="AH"/>
    <property type="match status" value="1"/>
</dbReference>
<dbReference type="CDD" id="cd07659">
    <property type="entry name" value="BAR_PICK1"/>
    <property type="match status" value="1"/>
</dbReference>
<keyword evidence="27" id="KW-1185">Reference proteome</keyword>
<evidence type="ECO:0000256" key="15">
    <source>
        <dbReference type="ARBA" id="ARBA00023203"/>
    </source>
</evidence>
<dbReference type="GO" id="GO:0014069">
    <property type="term" value="C:postsynaptic density"/>
    <property type="evidence" value="ECO:0007669"/>
    <property type="project" value="UniProtKB-SubCell"/>
</dbReference>
<dbReference type="PANTHER" id="PTHR12141:SF1">
    <property type="entry name" value="PRKCA-BINDING PROTEIN"/>
    <property type="match status" value="1"/>
</dbReference>
<evidence type="ECO:0000256" key="24">
    <source>
        <dbReference type="SAM" id="MobiDB-lite"/>
    </source>
</evidence>
<keyword evidence="11" id="KW-0106">Calcium</keyword>
<feature type="compositionally biased region" description="Basic and acidic residues" evidence="24">
    <location>
        <begin position="390"/>
        <end position="408"/>
    </location>
</feature>
<name>A0A2D0S107_ICTPU</name>
<dbReference type="CDD" id="cd06722">
    <property type="entry name" value="PDZ_PICK1-like"/>
    <property type="match status" value="1"/>
</dbReference>
<dbReference type="OrthoDB" id="5917245at2759"/>
<dbReference type="GO" id="GO:0006886">
    <property type="term" value="P:intracellular protein transport"/>
    <property type="evidence" value="ECO:0007669"/>
    <property type="project" value="TreeGrafter"/>
</dbReference>
<evidence type="ECO:0000256" key="14">
    <source>
        <dbReference type="ARBA" id="ARBA00023139"/>
    </source>
</evidence>
<dbReference type="GO" id="GO:0019904">
    <property type="term" value="F:protein domain specific binding"/>
    <property type="evidence" value="ECO:0007669"/>
    <property type="project" value="InterPro"/>
</dbReference>
<evidence type="ECO:0000259" key="25">
    <source>
        <dbReference type="PROSITE" id="PS50106"/>
    </source>
</evidence>
<keyword evidence="12" id="KW-0770">Synapse</keyword>
<organism evidence="27 28">
    <name type="scientific">Ictalurus punctatus</name>
    <name type="common">Channel catfish</name>
    <name type="synonym">Silurus punctatus</name>
    <dbReference type="NCBI Taxonomy" id="7998"/>
    <lineage>
        <taxon>Eukaryota</taxon>
        <taxon>Metazoa</taxon>
        <taxon>Chordata</taxon>
        <taxon>Craniata</taxon>
        <taxon>Vertebrata</taxon>
        <taxon>Euteleostomi</taxon>
        <taxon>Actinopterygii</taxon>
        <taxon>Neopterygii</taxon>
        <taxon>Teleostei</taxon>
        <taxon>Ostariophysi</taxon>
        <taxon>Siluriformes</taxon>
        <taxon>Ictaluridae</taxon>
        <taxon>Ictalurus</taxon>
    </lineage>
</organism>
<dbReference type="SMART" id="SM01015">
    <property type="entry name" value="Arfaptin"/>
    <property type="match status" value="1"/>
</dbReference>
<comment type="subcellular location">
    <subcellularLocation>
        <location evidence="2">Cytoplasm</location>
        <location evidence="2">Cytoskeleton</location>
    </subcellularLocation>
    <subcellularLocation>
        <location evidence="3">Cytoplasm</location>
        <location evidence="3">Perinuclear region</location>
    </subcellularLocation>
    <subcellularLocation>
        <location evidence="4">Membrane</location>
        <topology evidence="4">Lipid-anchor</topology>
    </subcellularLocation>
    <subcellularLocation>
        <location evidence="1">Membrane</location>
        <topology evidence="1">Peripheral membrane protein</topology>
    </subcellularLocation>
    <subcellularLocation>
        <location evidence="22">Postsynaptic density</location>
    </subcellularLocation>
    <subcellularLocation>
        <location evidence="21">Synapse</location>
        <location evidence="21">Synaptosome</location>
    </subcellularLocation>
</comment>
<evidence type="ECO:0000256" key="17">
    <source>
        <dbReference type="ARBA" id="ARBA00023288"/>
    </source>
</evidence>
<evidence type="ECO:0000256" key="5">
    <source>
        <dbReference type="ARBA" id="ARBA00017975"/>
    </source>
</evidence>
<dbReference type="Pfam" id="PF06456">
    <property type="entry name" value="Arfaptin"/>
    <property type="match status" value="1"/>
</dbReference>
<dbReference type="GO" id="GO:0032588">
    <property type="term" value="C:trans-Golgi network membrane"/>
    <property type="evidence" value="ECO:0007669"/>
    <property type="project" value="TreeGrafter"/>
</dbReference>
<keyword evidence="6" id="KW-0963">Cytoplasm</keyword>
<keyword evidence="9" id="KW-0479">Metal-binding</keyword>
<evidence type="ECO:0000256" key="20">
    <source>
        <dbReference type="ARBA" id="ARBA00033721"/>
    </source>
</evidence>
<evidence type="ECO:0000256" key="23">
    <source>
        <dbReference type="ARBA" id="ARBA00093501"/>
    </source>
</evidence>
<dbReference type="FunFam" id="2.30.42.10:FF:000073">
    <property type="entry name" value="Interacting with PRKCA"/>
    <property type="match status" value="1"/>
</dbReference>
<feature type="domain" description="PDZ" evidence="25">
    <location>
        <begin position="23"/>
        <end position="106"/>
    </location>
</feature>
<dbReference type="GO" id="GO:0008021">
    <property type="term" value="C:synaptic vesicle"/>
    <property type="evidence" value="ECO:0007669"/>
    <property type="project" value="TreeGrafter"/>
</dbReference>
<keyword evidence="15" id="KW-0009">Actin-binding</keyword>
<evidence type="ECO:0000313" key="29">
    <source>
        <dbReference type="RefSeq" id="XP_017336430.1"/>
    </source>
</evidence>
<evidence type="ECO:0000256" key="3">
    <source>
        <dbReference type="ARBA" id="ARBA00004556"/>
    </source>
</evidence>
<evidence type="ECO:0000256" key="21">
    <source>
        <dbReference type="ARBA" id="ARBA00034102"/>
    </source>
</evidence>
<evidence type="ECO:0000256" key="9">
    <source>
        <dbReference type="ARBA" id="ARBA00022723"/>
    </source>
</evidence>
<proteinExistence type="predicted"/>
<dbReference type="InterPro" id="IPR037959">
    <property type="entry name" value="PICK1_BAR"/>
</dbReference>
<dbReference type="GO" id="GO:0005886">
    <property type="term" value="C:plasma membrane"/>
    <property type="evidence" value="ECO:0007669"/>
    <property type="project" value="GOC"/>
</dbReference>
<sequence>MFSDTMDYELEEDKLGIPTVPGTVTLKKDAQNLIGISIGGGAQYCPCLYIVQVFDNTPAALDGTLAAGDEITGVNGKPVKGKTKVEVAKMIQAVQGEAVIHYNKLQADPKQGKSLDIVLKKVKHRLVENMSSGTADALGLSRAILCNDGLVKKLDELEKTAELYKGLMEHSKQLLRAFFELSQTHRAFGDVFSVIGVREPQAAASEAFVKFAEAHRNIEKYGIQLLKTIKPMLHDLNTYLHKAIPDTKLTIRKYLDVKFEYLSYCLKVKEMDDEEYSCIALGEPLYRVSTGNYEYRLILRCRQEARSRFAKMRKDVLEKIELLDQKHVQDIVFQLQRFVSGMSRYYDECYAVLKEADVFPIEVDLSRTTLNYTGPNYEEEDEEGEEERGEEEKNEQTENGAEKLIDDE</sequence>
<dbReference type="GO" id="GO:0097062">
    <property type="term" value="P:dendritic spine maintenance"/>
    <property type="evidence" value="ECO:0007669"/>
    <property type="project" value="TreeGrafter"/>
</dbReference>
<comment type="subunit">
    <text evidence="23">Monomer and homodimer. Interacts with CXADR. Interacts presynaptically with the glutamate receptors GRIA2, GRIA3, GRIK3, isoform 3 of GRIA4, isoform A of GRM4, GRM7 and GRM8; with NAPA and NAPB; and with BTG2. The interaction with NAPA and NAPB disrupts the interaction with GRIA2, conducting to the internalization of GRIA2. Interacts with PRKCA; with the amine transporters SLC6A2 and SLC6A3; with the channels ASIC1 and ASIC2; with the GTP-binding proteins ARF1 and ARF3; with the ephrin receptor tyrosine kinases EPHA7, EPHB1 and EPHB2; with ERBB2 and through its PDZ domain with the C-terminal tail of PRLHR. Interacts with UNC5A. Interacts (via AH domain) with NCS1/FREQ; in a calcium-dependent manner. Interacts with F-actin and associates with the ARP2/3 complex. Interacts (via PDZ domain) with ARF1 (activated); the interaction blocks Arp2/3 complex inhibition. Interacts with SORCS3.</text>
</comment>
<evidence type="ECO:0000256" key="2">
    <source>
        <dbReference type="ARBA" id="ARBA00004245"/>
    </source>
</evidence>
<reference evidence="27" key="1">
    <citation type="journal article" date="2016" name="Nat. Commun.">
        <title>The channel catfish genome sequence provides insights into the evolution of scale formation in teleosts.</title>
        <authorList>
            <person name="Liu Z."/>
            <person name="Liu S."/>
            <person name="Yao J."/>
            <person name="Bao L."/>
            <person name="Zhang J."/>
            <person name="Li Y."/>
            <person name="Jiang C."/>
            <person name="Sun L."/>
            <person name="Wang R."/>
            <person name="Zhang Y."/>
            <person name="Zhou T."/>
            <person name="Zeng Q."/>
            <person name="Fu Q."/>
            <person name="Gao S."/>
            <person name="Li N."/>
            <person name="Koren S."/>
            <person name="Jiang Y."/>
            <person name="Zimin A."/>
            <person name="Xu P."/>
            <person name="Phillippy A.M."/>
            <person name="Geng X."/>
            <person name="Song L."/>
            <person name="Sun F."/>
            <person name="Li C."/>
            <person name="Wang X."/>
            <person name="Chen A."/>
            <person name="Jin Y."/>
            <person name="Yuan Z."/>
            <person name="Yang Y."/>
            <person name="Tan S."/>
            <person name="Peatman E."/>
            <person name="Lu J."/>
            <person name="Qin Z."/>
            <person name="Dunham R."/>
            <person name="Li Z."/>
            <person name="Sonstegard T."/>
            <person name="Feng J."/>
            <person name="Danzmann R.G."/>
            <person name="Schroeder S."/>
            <person name="Scheffler B."/>
            <person name="Duke M.V."/>
            <person name="Ballard L."/>
            <person name="Kucuktas H."/>
            <person name="Kaltenboeck L."/>
            <person name="Liu H."/>
            <person name="Armbruster J."/>
            <person name="Xie Y."/>
            <person name="Kirby M.L."/>
            <person name="Tian Y."/>
            <person name="Flanagan M.E."/>
            <person name="Mu W."/>
            <person name="Waldbieser G.C."/>
        </authorList>
    </citation>
    <scope>NUCLEOTIDE SEQUENCE [LARGE SCALE GENOMIC DNA]</scope>
    <source>
        <strain evidence="27">SDA103</strain>
    </source>
</reference>
<evidence type="ECO:0000256" key="16">
    <source>
        <dbReference type="ARBA" id="ARBA00023212"/>
    </source>
</evidence>
<feature type="domain" description="AH" evidence="26">
    <location>
        <begin position="145"/>
        <end position="358"/>
    </location>
</feature>
<dbReference type="Gene3D" id="2.30.42.10">
    <property type="match status" value="1"/>
</dbReference>
<dbReference type="FunFam" id="1.20.1270.60:FF:000023">
    <property type="entry name" value="Interacting with PRKCA"/>
    <property type="match status" value="1"/>
</dbReference>
<keyword evidence="16" id="KW-0206">Cytoskeleton</keyword>
<dbReference type="Proteomes" id="UP000221080">
    <property type="component" value="Chromosome 12"/>
</dbReference>
<protein>
    <recommendedName>
        <fullName evidence="5">PRKCA-binding protein</fullName>
    </recommendedName>
    <alternativeName>
        <fullName evidence="19">Protein interacting with C kinase 1</fullName>
    </alternativeName>
    <alternativeName>
        <fullName evidence="18">Protein kinase C-alpha-binding protein</fullName>
    </alternativeName>
</protein>
<dbReference type="Pfam" id="PF00595">
    <property type="entry name" value="PDZ"/>
    <property type="match status" value="1"/>
</dbReference>
<dbReference type="RefSeq" id="XP_017336429.1">
    <property type="nucleotide sequence ID" value="XM_017480940.3"/>
</dbReference>
<dbReference type="InterPro" id="IPR036034">
    <property type="entry name" value="PDZ_sf"/>
</dbReference>
<dbReference type="SUPFAM" id="SSF50156">
    <property type="entry name" value="PDZ domain-like"/>
    <property type="match status" value="1"/>
</dbReference>
<evidence type="ECO:0000313" key="28">
    <source>
        <dbReference type="RefSeq" id="XP_017336429.1"/>
    </source>
</evidence>
<keyword evidence="7" id="KW-0597">Phosphoprotein</keyword>
<dbReference type="RefSeq" id="XP_017336430.1">
    <property type="nucleotide sequence ID" value="XM_017480941.3"/>
</dbReference>
<evidence type="ECO:0000256" key="10">
    <source>
        <dbReference type="ARBA" id="ARBA00022833"/>
    </source>
</evidence>
<dbReference type="GO" id="GO:0043005">
    <property type="term" value="C:neuron projection"/>
    <property type="evidence" value="ECO:0007669"/>
    <property type="project" value="UniProtKB-KW"/>
</dbReference>
<keyword evidence="14" id="KW-0564">Palmitate</keyword>
<dbReference type="SMART" id="SM00228">
    <property type="entry name" value="PDZ"/>
    <property type="match status" value="1"/>
</dbReference>
<evidence type="ECO:0000256" key="8">
    <source>
        <dbReference type="ARBA" id="ARBA00022599"/>
    </source>
</evidence>
<dbReference type="GO" id="GO:0098842">
    <property type="term" value="C:postsynaptic early endosome"/>
    <property type="evidence" value="ECO:0007669"/>
    <property type="project" value="TreeGrafter"/>
</dbReference>
<dbReference type="GO" id="GO:0005080">
    <property type="term" value="F:protein kinase C binding"/>
    <property type="evidence" value="ECO:0007669"/>
    <property type="project" value="TreeGrafter"/>
</dbReference>
<accession>A0A2D0S107</accession>
<feature type="compositionally biased region" description="Acidic residues" evidence="24">
    <location>
        <begin position="377"/>
        <end position="389"/>
    </location>
</feature>
<evidence type="ECO:0000256" key="11">
    <source>
        <dbReference type="ARBA" id="ARBA00022837"/>
    </source>
</evidence>
<feature type="region of interest" description="Disordered" evidence="24">
    <location>
        <begin position="370"/>
        <end position="408"/>
    </location>
</feature>
<reference evidence="28 29" key="2">
    <citation type="submission" date="2025-04" db="UniProtKB">
        <authorList>
            <consortium name="RefSeq"/>
        </authorList>
    </citation>
    <scope>IDENTIFICATION</scope>
    <source>
        <tissue evidence="28 29">Blood</tissue>
    </source>
</reference>
<evidence type="ECO:0000313" key="27">
    <source>
        <dbReference type="Proteomes" id="UP000221080"/>
    </source>
</evidence>
<evidence type="ECO:0000256" key="19">
    <source>
        <dbReference type="ARBA" id="ARBA00032804"/>
    </source>
</evidence>
<keyword evidence="17" id="KW-0449">Lipoprotein</keyword>
<evidence type="ECO:0000256" key="4">
    <source>
        <dbReference type="ARBA" id="ARBA00004635"/>
    </source>
</evidence>
<dbReference type="GO" id="GO:0046872">
    <property type="term" value="F:metal ion binding"/>
    <property type="evidence" value="ECO:0007669"/>
    <property type="project" value="UniProtKB-KW"/>
</dbReference>
<dbReference type="PROSITE" id="PS50106">
    <property type="entry name" value="PDZ"/>
    <property type="match status" value="1"/>
</dbReference>
<dbReference type="GeneID" id="108272502"/>
<dbReference type="InterPro" id="IPR027267">
    <property type="entry name" value="AH/BAR_dom_sf"/>
</dbReference>
<keyword evidence="8" id="KW-0771">Synaptosome</keyword>
<evidence type="ECO:0000256" key="7">
    <source>
        <dbReference type="ARBA" id="ARBA00022553"/>
    </source>
</evidence>
<dbReference type="GO" id="GO:0048471">
    <property type="term" value="C:perinuclear region of cytoplasm"/>
    <property type="evidence" value="ECO:0007669"/>
    <property type="project" value="UniProtKB-SubCell"/>
</dbReference>
<evidence type="ECO:0000259" key="26">
    <source>
        <dbReference type="PROSITE" id="PS50870"/>
    </source>
</evidence>
<evidence type="ECO:0000256" key="1">
    <source>
        <dbReference type="ARBA" id="ARBA00004170"/>
    </source>
</evidence>
<dbReference type="Gene3D" id="1.20.1270.60">
    <property type="entry name" value="Arfaptin homology (AH) domain/BAR domain"/>
    <property type="match status" value="1"/>
</dbReference>
<dbReference type="GO" id="GO:0034315">
    <property type="term" value="P:regulation of Arp2/3 complex-mediated actin nucleation"/>
    <property type="evidence" value="ECO:0007669"/>
    <property type="project" value="TreeGrafter"/>
</dbReference>
<dbReference type="GO" id="GO:0003779">
    <property type="term" value="F:actin binding"/>
    <property type="evidence" value="ECO:0007669"/>
    <property type="project" value="UniProtKB-KW"/>
</dbReference>
<dbReference type="InterPro" id="IPR010504">
    <property type="entry name" value="AH_dom"/>
</dbReference>
<evidence type="ECO:0000256" key="18">
    <source>
        <dbReference type="ARBA" id="ARBA00031097"/>
    </source>
</evidence>
<evidence type="ECO:0000256" key="22">
    <source>
        <dbReference type="ARBA" id="ARBA00034105"/>
    </source>
</evidence>
<dbReference type="GO" id="GO:0005543">
    <property type="term" value="F:phospholipid binding"/>
    <property type="evidence" value="ECO:0007669"/>
    <property type="project" value="TreeGrafter"/>
</dbReference>
<dbReference type="AlphaFoldDB" id="A0A2D0S107"/>
<dbReference type="InterPro" id="IPR001478">
    <property type="entry name" value="PDZ"/>
</dbReference>
<evidence type="ECO:0000256" key="12">
    <source>
        <dbReference type="ARBA" id="ARBA00023018"/>
    </source>
</evidence>
<evidence type="ECO:0000256" key="6">
    <source>
        <dbReference type="ARBA" id="ARBA00022490"/>
    </source>
</evidence>
<dbReference type="SUPFAM" id="SSF103657">
    <property type="entry name" value="BAR/IMD domain-like"/>
    <property type="match status" value="1"/>
</dbReference>
<keyword evidence="13" id="KW-0472">Membrane</keyword>
<comment type="function">
    <text evidence="20">Probable adapter protein that bind to and organize the subcellular localization of a variety of membrane proteins containing some PDZ recognition sequence. Involved in the clustering of various receptors, possibly by acting at the receptor internalization level. Plays a role in synaptic plasticity by regulating the trafficking and internalization of AMPA receptors. May be regulated upon PRKCA activation. May regulate ASIC1/ASIC3 channel. Regulates actin polymerization by inhibiting the actin-nucleating activity of the Arp2/3 complex; the function is competitive with nucleation promoting factors and is linked to neuronal morphology regulation and AMPA receptor (AMPAR) endocytosis. Via interaction with the Arp2/3 complex involved in regulation of synaptic plasicity of excitatory synapses and required for spine shrinkage during long-term depression (LTD). Involved in regulation of astrocyte morphology, antagonistic to Arp2/3 complex activator WASL/N-WASP function.</text>
</comment>
<dbReference type="CTD" id="9463"/>
<dbReference type="OMA" id="QDEYMDG"/>
<dbReference type="GO" id="GO:0002092">
    <property type="term" value="P:positive regulation of receptor internalization"/>
    <property type="evidence" value="ECO:0007669"/>
    <property type="project" value="TreeGrafter"/>
</dbReference>
<dbReference type="KEGG" id="ipu:108272502"/>
<keyword evidence="10" id="KW-0862">Zinc</keyword>
<dbReference type="PANTHER" id="PTHR12141">
    <property type="entry name" value="ARFAPTIN-RELATED"/>
    <property type="match status" value="1"/>
</dbReference>
<dbReference type="GO" id="GO:0043113">
    <property type="term" value="P:receptor clustering"/>
    <property type="evidence" value="ECO:0007669"/>
    <property type="project" value="TreeGrafter"/>
</dbReference>
<dbReference type="GO" id="GO:0005856">
    <property type="term" value="C:cytoskeleton"/>
    <property type="evidence" value="ECO:0007669"/>
    <property type="project" value="UniProtKB-SubCell"/>
</dbReference>
<dbReference type="GeneTree" id="ENSGT00950000183040"/>